<dbReference type="InterPro" id="IPR050626">
    <property type="entry name" value="Peptidase_M16"/>
</dbReference>
<reference evidence="2 3" key="1">
    <citation type="journal article" date="2021" name="BMC Genomics">
        <title>Datura genome reveals duplications of psychoactive alkaloid biosynthetic genes and high mutation rate following tissue culture.</title>
        <authorList>
            <person name="Rajewski A."/>
            <person name="Carter-House D."/>
            <person name="Stajich J."/>
            <person name="Litt A."/>
        </authorList>
    </citation>
    <scope>NUCLEOTIDE SEQUENCE [LARGE SCALE GENOMIC DNA]</scope>
    <source>
        <strain evidence="2">AR-01</strain>
    </source>
</reference>
<sequence length="110" mass="12444">MDTAFSSKGYLKKAERLPGSSTGARWLGQIFMCSTAVIQHHNLARGWVTSISAGVGDEGMHRSSFAYIFGMSIHLTDFGLEKIFEIIGFVYQYLKLLRHNSPQEWIFKEP</sequence>
<dbReference type="EMBL" id="JACEIK010001338">
    <property type="protein sequence ID" value="MCD7468467.1"/>
    <property type="molecule type" value="Genomic_DNA"/>
</dbReference>
<dbReference type="PANTHER" id="PTHR43690">
    <property type="entry name" value="NARDILYSIN"/>
    <property type="match status" value="1"/>
</dbReference>
<protein>
    <submittedName>
        <fullName evidence="2">Uncharacterized protein</fullName>
    </submittedName>
</protein>
<gene>
    <name evidence="2" type="ORF">HAX54_006675</name>
</gene>
<dbReference type="Proteomes" id="UP000823775">
    <property type="component" value="Unassembled WGS sequence"/>
</dbReference>
<organism evidence="2 3">
    <name type="scientific">Datura stramonium</name>
    <name type="common">Jimsonweed</name>
    <name type="synonym">Common thornapple</name>
    <dbReference type="NCBI Taxonomy" id="4076"/>
    <lineage>
        <taxon>Eukaryota</taxon>
        <taxon>Viridiplantae</taxon>
        <taxon>Streptophyta</taxon>
        <taxon>Embryophyta</taxon>
        <taxon>Tracheophyta</taxon>
        <taxon>Spermatophyta</taxon>
        <taxon>Magnoliopsida</taxon>
        <taxon>eudicotyledons</taxon>
        <taxon>Gunneridae</taxon>
        <taxon>Pentapetalae</taxon>
        <taxon>asterids</taxon>
        <taxon>lamiids</taxon>
        <taxon>Solanales</taxon>
        <taxon>Solanaceae</taxon>
        <taxon>Solanoideae</taxon>
        <taxon>Datureae</taxon>
        <taxon>Datura</taxon>
    </lineage>
</organism>
<keyword evidence="1" id="KW-0479">Metal-binding</keyword>
<proteinExistence type="predicted"/>
<accession>A0ABS8TD79</accession>
<dbReference type="SUPFAM" id="SSF63411">
    <property type="entry name" value="LuxS/MPP-like metallohydrolase"/>
    <property type="match status" value="1"/>
</dbReference>
<dbReference type="Gene3D" id="3.30.830.10">
    <property type="entry name" value="Metalloenzyme, LuxS/M16 peptidase-like"/>
    <property type="match status" value="1"/>
</dbReference>
<evidence type="ECO:0000313" key="3">
    <source>
        <dbReference type="Proteomes" id="UP000823775"/>
    </source>
</evidence>
<name>A0ABS8TD79_DATST</name>
<dbReference type="PANTHER" id="PTHR43690:SF18">
    <property type="entry name" value="INSULIN-DEGRADING ENZYME-RELATED"/>
    <property type="match status" value="1"/>
</dbReference>
<comment type="caution">
    <text evidence="2">The sequence shown here is derived from an EMBL/GenBank/DDBJ whole genome shotgun (WGS) entry which is preliminary data.</text>
</comment>
<evidence type="ECO:0000256" key="1">
    <source>
        <dbReference type="ARBA" id="ARBA00022723"/>
    </source>
</evidence>
<keyword evidence="3" id="KW-1185">Reference proteome</keyword>
<dbReference type="InterPro" id="IPR011249">
    <property type="entry name" value="Metalloenz_LuxS/M16"/>
</dbReference>
<evidence type="ECO:0000313" key="2">
    <source>
        <dbReference type="EMBL" id="MCD7468467.1"/>
    </source>
</evidence>